<keyword evidence="1" id="KW-1133">Transmembrane helix</keyword>
<gene>
    <name evidence="2" type="ORF">EWM59_27140</name>
</gene>
<evidence type="ECO:0000256" key="1">
    <source>
        <dbReference type="SAM" id="Phobius"/>
    </source>
</evidence>
<evidence type="ECO:0000313" key="2">
    <source>
        <dbReference type="EMBL" id="RYU91041.1"/>
    </source>
</evidence>
<comment type="caution">
    <text evidence="2">The sequence shown here is derived from an EMBL/GenBank/DDBJ whole genome shotgun (WGS) entry which is preliminary data.</text>
</comment>
<evidence type="ECO:0008006" key="4">
    <source>
        <dbReference type="Google" id="ProtNLM"/>
    </source>
</evidence>
<reference evidence="2 3" key="1">
    <citation type="submission" date="2019-02" db="EMBL/GenBank/DDBJ databases">
        <title>Bacterial novel species Emticicia sp. 17J42-9 isolated from soil.</title>
        <authorList>
            <person name="Jung H.-Y."/>
        </authorList>
    </citation>
    <scope>NUCLEOTIDE SEQUENCE [LARGE SCALE GENOMIC DNA]</scope>
    <source>
        <strain evidence="2 3">17J42-9</strain>
    </source>
</reference>
<protein>
    <recommendedName>
        <fullName evidence="4">HTH LytTR-type domain-containing protein</fullName>
    </recommendedName>
</protein>
<feature type="transmembrane region" description="Helical" evidence="1">
    <location>
        <begin position="76"/>
        <end position="98"/>
    </location>
</feature>
<feature type="transmembrane region" description="Helical" evidence="1">
    <location>
        <begin position="110"/>
        <end position="131"/>
    </location>
</feature>
<keyword evidence="1" id="KW-0472">Membrane</keyword>
<sequence>MNILRVISITSSHILNFVREQLTALNEALRLPMSTSIRSLRGLLISLLVGLFVAIIAVGMQPFGLDLFDHEQKTELLLGFGGVAVIAMLTVKFVLPAIFPRFYNKQNWTVARYILHFLVMVLLLTSFLVIYSNLFHIITFSIADILKVFVLSIIPVIVTTFIQQRVFHNKFAACAELINEALQKLSVTNSEQKLAVLVMGEKNVRLSLLPNQFIYAEITKDGTEVYWQNFLGIEKTTIQGDIEKELSAHPQFIYLDKNIIVNTKGILKVEGNARGYQVRIARTTREIAVPWRFHKKLEKLAQNNRTA</sequence>
<accession>A0A4Q5LNV4</accession>
<dbReference type="Proteomes" id="UP000293162">
    <property type="component" value="Unassembled WGS sequence"/>
</dbReference>
<keyword evidence="1" id="KW-0812">Transmembrane</keyword>
<organism evidence="2 3">
    <name type="scientific">Emticicia agri</name>
    <dbReference type="NCBI Taxonomy" id="2492393"/>
    <lineage>
        <taxon>Bacteria</taxon>
        <taxon>Pseudomonadati</taxon>
        <taxon>Bacteroidota</taxon>
        <taxon>Cytophagia</taxon>
        <taxon>Cytophagales</taxon>
        <taxon>Leadbetterellaceae</taxon>
        <taxon>Emticicia</taxon>
    </lineage>
</organism>
<feature type="transmembrane region" description="Helical" evidence="1">
    <location>
        <begin position="43"/>
        <end position="64"/>
    </location>
</feature>
<dbReference type="RefSeq" id="WP_130024342.1">
    <property type="nucleotide sequence ID" value="NZ_SEWF01000106.1"/>
</dbReference>
<name>A0A4Q5LNV4_9BACT</name>
<evidence type="ECO:0000313" key="3">
    <source>
        <dbReference type="Proteomes" id="UP000293162"/>
    </source>
</evidence>
<proteinExistence type="predicted"/>
<dbReference type="EMBL" id="SEWF01000106">
    <property type="protein sequence ID" value="RYU91041.1"/>
    <property type="molecule type" value="Genomic_DNA"/>
</dbReference>
<feature type="transmembrane region" description="Helical" evidence="1">
    <location>
        <begin position="137"/>
        <end position="162"/>
    </location>
</feature>
<keyword evidence="3" id="KW-1185">Reference proteome</keyword>
<dbReference type="OrthoDB" id="1118393at2"/>
<dbReference type="AlphaFoldDB" id="A0A4Q5LNV4"/>